<evidence type="ECO:0000256" key="2">
    <source>
        <dbReference type="SAM" id="SignalP"/>
    </source>
</evidence>
<keyword evidence="2" id="KW-0732">Signal</keyword>
<evidence type="ECO:0000256" key="1">
    <source>
        <dbReference type="SAM" id="MobiDB-lite"/>
    </source>
</evidence>
<feature type="region of interest" description="Disordered" evidence="1">
    <location>
        <begin position="67"/>
        <end position="88"/>
    </location>
</feature>
<protein>
    <submittedName>
        <fullName evidence="3">Uncharacterized protein</fullName>
    </submittedName>
</protein>
<comment type="caution">
    <text evidence="3">The sequence shown here is derived from an EMBL/GenBank/DDBJ whole genome shotgun (WGS) entry which is preliminary data.</text>
</comment>
<gene>
    <name evidence="3" type="ORF">SAMN04489762_1853</name>
</gene>
<dbReference type="RefSeq" id="WP_093880480.1">
    <property type="nucleotide sequence ID" value="NZ_FOCD01000002.1"/>
</dbReference>
<evidence type="ECO:0000313" key="3">
    <source>
        <dbReference type="EMBL" id="SEN27606.1"/>
    </source>
</evidence>
<organism evidence="3 4">
    <name type="scientific">Terribacillus saccharophilus</name>
    <dbReference type="NCBI Taxonomy" id="361277"/>
    <lineage>
        <taxon>Bacteria</taxon>
        <taxon>Bacillati</taxon>
        <taxon>Bacillota</taxon>
        <taxon>Bacilli</taxon>
        <taxon>Bacillales</taxon>
        <taxon>Bacillaceae</taxon>
        <taxon>Terribacillus</taxon>
    </lineage>
</organism>
<feature type="chain" id="PRO_5043567400" evidence="2">
    <location>
        <begin position="21"/>
        <end position="124"/>
    </location>
</feature>
<dbReference type="EMBL" id="FOCD01000002">
    <property type="protein sequence ID" value="SEN27606.1"/>
    <property type="molecule type" value="Genomic_DNA"/>
</dbReference>
<sequence length="124" mass="13797">MRIIQYTLFLSCLLFLFACSEEEVVTIGNPTAEEILEMEEDADILQFDGAVYQTGMDWLEEEDVTKKEKVGQIESSSTDGPTFEDGTSTHLPVGTSIYSVNENESILLAEVNGEFIRYSILAEG</sequence>
<dbReference type="PROSITE" id="PS51257">
    <property type="entry name" value="PROKAR_LIPOPROTEIN"/>
    <property type="match status" value="1"/>
</dbReference>
<dbReference type="AlphaFoldDB" id="A0AAX2EFD5"/>
<feature type="compositionally biased region" description="Polar residues" evidence="1">
    <location>
        <begin position="73"/>
        <end position="88"/>
    </location>
</feature>
<reference evidence="3 4" key="1">
    <citation type="submission" date="2016-10" db="EMBL/GenBank/DDBJ databases">
        <authorList>
            <person name="Varghese N."/>
            <person name="Submissions S."/>
        </authorList>
    </citation>
    <scope>NUCLEOTIDE SEQUENCE [LARGE SCALE GENOMIC DNA]</scope>
    <source>
        <strain evidence="3 4">DSM 21619</strain>
    </source>
</reference>
<dbReference type="Proteomes" id="UP000199735">
    <property type="component" value="Unassembled WGS sequence"/>
</dbReference>
<feature type="signal peptide" evidence="2">
    <location>
        <begin position="1"/>
        <end position="20"/>
    </location>
</feature>
<proteinExistence type="predicted"/>
<accession>A0AAX2EFD5</accession>
<name>A0AAX2EFD5_9BACI</name>
<evidence type="ECO:0000313" key="4">
    <source>
        <dbReference type="Proteomes" id="UP000199735"/>
    </source>
</evidence>